<dbReference type="AlphaFoldDB" id="A0A8H6XNV7"/>
<reference evidence="2" key="1">
    <citation type="submission" date="2020-05" db="EMBL/GenBank/DDBJ databases">
        <title>Mycena genomes resolve the evolution of fungal bioluminescence.</title>
        <authorList>
            <person name="Tsai I.J."/>
        </authorList>
    </citation>
    <scope>NUCLEOTIDE SEQUENCE</scope>
    <source>
        <strain evidence="2">160909Yilan</strain>
    </source>
</reference>
<dbReference type="InterPro" id="IPR014756">
    <property type="entry name" value="Ig_E-set"/>
</dbReference>
<dbReference type="PANTHER" id="PTHR11188:SF17">
    <property type="entry name" value="FI21816P1"/>
    <property type="match status" value="1"/>
</dbReference>
<dbReference type="GO" id="GO:0005737">
    <property type="term" value="C:cytoplasm"/>
    <property type="evidence" value="ECO:0007669"/>
    <property type="project" value="TreeGrafter"/>
</dbReference>
<dbReference type="Proteomes" id="UP000623467">
    <property type="component" value="Unassembled WGS sequence"/>
</dbReference>
<proteinExistence type="predicted"/>
<evidence type="ECO:0000313" key="2">
    <source>
        <dbReference type="EMBL" id="KAF7344477.1"/>
    </source>
</evidence>
<dbReference type="InterPro" id="IPR011021">
    <property type="entry name" value="Arrestin-like_N"/>
</dbReference>
<dbReference type="OrthoDB" id="2333384at2759"/>
<dbReference type="Gene3D" id="2.60.40.640">
    <property type="match status" value="1"/>
</dbReference>
<dbReference type="InterPro" id="IPR050357">
    <property type="entry name" value="Arrestin_domain-protein"/>
</dbReference>
<evidence type="ECO:0000259" key="1">
    <source>
        <dbReference type="Pfam" id="PF00339"/>
    </source>
</evidence>
<protein>
    <submittedName>
        <fullName evidence="2">Arrestin-N domain-containing protein</fullName>
    </submittedName>
</protein>
<accession>A0A8H6XNV7</accession>
<evidence type="ECO:0000313" key="3">
    <source>
        <dbReference type="Proteomes" id="UP000623467"/>
    </source>
</evidence>
<dbReference type="GO" id="GO:0015031">
    <property type="term" value="P:protein transport"/>
    <property type="evidence" value="ECO:0007669"/>
    <property type="project" value="TreeGrafter"/>
</dbReference>
<feature type="domain" description="Arrestin-like N-terminal" evidence="1">
    <location>
        <begin position="21"/>
        <end position="151"/>
    </location>
</feature>
<dbReference type="Pfam" id="PF00339">
    <property type="entry name" value="Arrestin_N"/>
    <property type="match status" value="1"/>
</dbReference>
<keyword evidence="3" id="KW-1185">Reference proteome</keyword>
<dbReference type="PANTHER" id="PTHR11188">
    <property type="entry name" value="ARRESTIN DOMAIN CONTAINING PROTEIN"/>
    <property type="match status" value="1"/>
</dbReference>
<dbReference type="SUPFAM" id="SSF81296">
    <property type="entry name" value="E set domains"/>
    <property type="match status" value="1"/>
</dbReference>
<comment type="caution">
    <text evidence="2">The sequence shown here is derived from an EMBL/GenBank/DDBJ whole genome shotgun (WGS) entry which is preliminary data.</text>
</comment>
<dbReference type="EMBL" id="JACAZH010000021">
    <property type="protein sequence ID" value="KAF7344477.1"/>
    <property type="molecule type" value="Genomic_DNA"/>
</dbReference>
<organism evidence="2 3">
    <name type="scientific">Mycena sanguinolenta</name>
    <dbReference type="NCBI Taxonomy" id="230812"/>
    <lineage>
        <taxon>Eukaryota</taxon>
        <taxon>Fungi</taxon>
        <taxon>Dikarya</taxon>
        <taxon>Basidiomycota</taxon>
        <taxon>Agaricomycotina</taxon>
        <taxon>Agaricomycetes</taxon>
        <taxon>Agaricomycetidae</taxon>
        <taxon>Agaricales</taxon>
        <taxon>Marasmiineae</taxon>
        <taxon>Mycenaceae</taxon>
        <taxon>Mycena</taxon>
    </lineage>
</organism>
<gene>
    <name evidence="2" type="ORF">MSAN_01929500</name>
</gene>
<name>A0A8H6XNV7_9AGAR</name>
<sequence>MAATTASQPIILHFQNVPRVAGEIIAGTVDLNVALAQQERIEEVRIKFRGAITTRITTQNGQNSTTYGETIPLLHSNKVLWTPGSAFPPPDSHIVSLAFQFQLPANLPPSFHCAARGRGGAISYSLEVVGDRPGIFRTNRRIRRVFSVVPAASQNQLRINDSLRQGWLGPWRDIKRNEQLRQGIWGEYSRAALSLPDLPSFPITTPIPYIIHIVTETKTVDRTEQPADKHGKPLFPVPPAQSVNLQMNLRRTTQVRARTRTSHIDDTFDLQSVRHLPGPPRRRNVEALVDEPVWIPKEDSKDRGFWRRSVHFNSTLEFPYAPTTSAETLNWIYALHFTFPFPGLGNDIKIQFPIHLGPSTACPPPPIGAAGTSNLTYADIPPAGPPPMLDLPP</sequence>
<dbReference type="InterPro" id="IPR014752">
    <property type="entry name" value="Arrestin-like_C"/>
</dbReference>